<reference evidence="2 3" key="1">
    <citation type="submission" date="2023-12" db="EMBL/GenBank/DDBJ databases">
        <title>Baltic Sea Cyanobacteria.</title>
        <authorList>
            <person name="Delbaje E."/>
            <person name="Fewer D.P."/>
            <person name="Shishido T.K."/>
        </authorList>
    </citation>
    <scope>NUCLEOTIDE SEQUENCE [LARGE SCALE GENOMIC DNA]</scope>
    <source>
        <strain evidence="2 3">UHCC 0060</strain>
    </source>
</reference>
<dbReference type="GeneID" id="78018471"/>
<feature type="domain" description="Tox-PL-2" evidence="1">
    <location>
        <begin position="17"/>
        <end position="112"/>
    </location>
</feature>
<gene>
    <name evidence="2" type="ORF">VB695_12665</name>
</gene>
<dbReference type="Proteomes" id="UP001303285">
    <property type="component" value="Unassembled WGS sequence"/>
</dbReference>
<dbReference type="RefSeq" id="WP_107806609.1">
    <property type="nucleotide sequence ID" value="NZ_JAYGHK010000035.1"/>
</dbReference>
<dbReference type="InterPro" id="IPR028910">
    <property type="entry name" value="Tox-PL-2_dom"/>
</dbReference>
<dbReference type="EMBL" id="JAYGHK010000035">
    <property type="protein sequence ID" value="MEA5608910.1"/>
    <property type="molecule type" value="Genomic_DNA"/>
</dbReference>
<comment type="caution">
    <text evidence="2">The sequence shown here is derived from an EMBL/GenBank/DDBJ whole genome shotgun (WGS) entry which is preliminary data.</text>
</comment>
<organism evidence="2 3">
    <name type="scientific">Nodularia spumigena UHCC 0060</name>
    <dbReference type="NCBI Taxonomy" id="3110300"/>
    <lineage>
        <taxon>Bacteria</taxon>
        <taxon>Bacillati</taxon>
        <taxon>Cyanobacteriota</taxon>
        <taxon>Cyanophyceae</taxon>
        <taxon>Nostocales</taxon>
        <taxon>Nodulariaceae</taxon>
        <taxon>Nodularia</taxon>
    </lineage>
</organism>
<sequence length="117" mass="13068">MADTGKLPNKKMTNGKVHSQLSAIAEKFQIFECVSCAIALRQFLINQKVSGKQISLSTGTTEDPFCNIYHERLQQNISINGRHEAIAVEIDGQELIFDNIHPEGISRVESINKRSNL</sequence>
<accession>A0ABU5UTQ9</accession>
<feature type="non-terminal residue" evidence="2">
    <location>
        <position position="117"/>
    </location>
</feature>
<evidence type="ECO:0000313" key="3">
    <source>
        <dbReference type="Proteomes" id="UP001303285"/>
    </source>
</evidence>
<evidence type="ECO:0000259" key="1">
    <source>
        <dbReference type="Pfam" id="PF15643"/>
    </source>
</evidence>
<keyword evidence="3" id="KW-1185">Reference proteome</keyword>
<evidence type="ECO:0000313" key="2">
    <source>
        <dbReference type="EMBL" id="MEA5608910.1"/>
    </source>
</evidence>
<proteinExistence type="predicted"/>
<name>A0ABU5UTQ9_NODSP</name>
<dbReference type="Pfam" id="PF15643">
    <property type="entry name" value="Tox-PL-2"/>
    <property type="match status" value="1"/>
</dbReference>
<protein>
    <submittedName>
        <fullName evidence="2">Papain fold toxin domain-containing protein</fullName>
    </submittedName>
</protein>